<keyword evidence="3 8" id="KW-0808">Transferase</keyword>
<keyword evidence="4 8" id="KW-0450">Lipoyl</keyword>
<dbReference type="EC" id="2.3.1.12" evidence="8"/>
<dbReference type="RefSeq" id="WP_009058773.1">
    <property type="nucleotide sequence ID" value="NZ_JAHXRZ010000002.1"/>
</dbReference>
<dbReference type="Pfam" id="PF02817">
    <property type="entry name" value="E3_binding"/>
    <property type="match status" value="1"/>
</dbReference>
<proteinExistence type="inferred from homology"/>
<dbReference type="Gene3D" id="2.40.50.100">
    <property type="match status" value="1"/>
</dbReference>
<dbReference type="Pfam" id="PF00364">
    <property type="entry name" value="Biotin_lipoyl"/>
    <property type="match status" value="1"/>
</dbReference>
<evidence type="ECO:0000259" key="11">
    <source>
        <dbReference type="PROSITE" id="PS51826"/>
    </source>
</evidence>
<evidence type="ECO:0000256" key="9">
    <source>
        <dbReference type="SAM" id="MobiDB-lite"/>
    </source>
</evidence>
<dbReference type="InterPro" id="IPR045257">
    <property type="entry name" value="E2/Pdx1"/>
</dbReference>
<dbReference type="PANTHER" id="PTHR23151">
    <property type="entry name" value="DIHYDROLIPOAMIDE ACETYL/SUCCINYL-TRANSFERASE-RELATED"/>
    <property type="match status" value="1"/>
</dbReference>
<dbReference type="EMBL" id="OX458932">
    <property type="protein sequence ID" value="CAI9085552.1"/>
    <property type="molecule type" value="Genomic_DNA"/>
</dbReference>
<evidence type="ECO:0000313" key="13">
    <source>
        <dbReference type="Proteomes" id="UP001161497"/>
    </source>
</evidence>
<evidence type="ECO:0000256" key="1">
    <source>
        <dbReference type="ARBA" id="ARBA00007317"/>
    </source>
</evidence>
<dbReference type="NCBIfam" id="TIGR01349">
    <property type="entry name" value="PDHac_trf_mito"/>
    <property type="match status" value="1"/>
</dbReference>
<feature type="region of interest" description="Disordered" evidence="9">
    <location>
        <begin position="98"/>
        <end position="122"/>
    </location>
</feature>
<organism evidence="12 13">
    <name type="scientific">Candidatus Methylacidiphilum fumarolicum</name>
    <dbReference type="NCBI Taxonomy" id="591154"/>
    <lineage>
        <taxon>Bacteria</taxon>
        <taxon>Pseudomonadati</taxon>
        <taxon>Verrucomicrobiota</taxon>
        <taxon>Methylacidiphilae</taxon>
        <taxon>Methylacidiphilales</taxon>
        <taxon>Methylacidiphilaceae</taxon>
        <taxon>Methylacidiphilum (ex Ratnadevi et al. 2023)</taxon>
    </lineage>
</organism>
<feature type="domain" description="Lipoyl-binding" evidence="10">
    <location>
        <begin position="1"/>
        <end position="76"/>
    </location>
</feature>
<evidence type="ECO:0000256" key="3">
    <source>
        <dbReference type="ARBA" id="ARBA00022679"/>
    </source>
</evidence>
<keyword evidence="13" id="KW-1185">Reference proteome</keyword>
<evidence type="ECO:0000259" key="10">
    <source>
        <dbReference type="PROSITE" id="PS50968"/>
    </source>
</evidence>
<keyword evidence="5 8" id="KW-0012">Acyltransferase</keyword>
<comment type="subunit">
    <text evidence="2">Forms a 24-polypeptide structural core with octahedral symmetry.</text>
</comment>
<comment type="cofactor">
    <cofactor evidence="8">
        <name>(R)-lipoate</name>
        <dbReference type="ChEBI" id="CHEBI:83088"/>
    </cofactor>
    <text evidence="8">Binds 1 lipoyl cofactor covalently.</text>
</comment>
<evidence type="ECO:0000256" key="7">
    <source>
        <dbReference type="ARBA" id="ARBA00048370"/>
    </source>
</evidence>
<accession>A0ABM9ID09</accession>
<dbReference type="SUPFAM" id="SSF52777">
    <property type="entry name" value="CoA-dependent acyltransferases"/>
    <property type="match status" value="1"/>
</dbReference>
<dbReference type="InterPro" id="IPR036625">
    <property type="entry name" value="E3-bd_dom_sf"/>
</dbReference>
<sequence>MKEITMPLLSPSMSEGQIVRWLKKEGDPIQEGEVIAEIETDKAIMDLEAFESGVLKKILLPEGGRAPVNAPIALIESESEEAISAPQVQKEAMEMKETSSLTKSMGQLREVTEKEPAQRIKSSPLARKIAREEGVELSSIQGTGPGGRILKRDVLGSLEQKGKLPIQKPPGISGAPQPDLSETKIPLSMMREKIAKRLLESKTTIPHFYLETEIFVSSLSRLRNELNLYYSQQEQPWKFTYNDFFLKATVEAVKKVPSVNASWNIDSILKHNVINIALAVALEDGLITPVIKNARDKSLMTLSKEAKELIQKAQERKLSPEEYMGGTITISNLGMYGIDNFFAIIDPPQAMILAIGAVVKKPLIDSQNNIIVGEVVRVTASCDHRVIDGATGAKFLKEFKSLLENPLSMLV</sequence>
<dbReference type="PANTHER" id="PTHR23151:SF90">
    <property type="entry name" value="DIHYDROLIPOYLLYSINE-RESIDUE ACETYLTRANSFERASE COMPONENT OF PYRUVATE DEHYDROGENASE COMPLEX, MITOCHONDRIAL-RELATED"/>
    <property type="match status" value="1"/>
</dbReference>
<dbReference type="PROSITE" id="PS50968">
    <property type="entry name" value="BIOTINYL_LIPOYL"/>
    <property type="match status" value="1"/>
</dbReference>
<dbReference type="InterPro" id="IPR003016">
    <property type="entry name" value="2-oxoA_DH_lipoyl-BS"/>
</dbReference>
<protein>
    <recommendedName>
        <fullName evidence="8">Acetyltransferase component of pyruvate dehydrogenase complex</fullName>
        <ecNumber evidence="8">2.3.1.12</ecNumber>
    </recommendedName>
</protein>
<dbReference type="Gene3D" id="4.10.320.10">
    <property type="entry name" value="E3-binding domain"/>
    <property type="match status" value="1"/>
</dbReference>
<evidence type="ECO:0000256" key="5">
    <source>
        <dbReference type="ARBA" id="ARBA00023315"/>
    </source>
</evidence>
<gene>
    <name evidence="12" type="primary">pdhC</name>
    <name evidence="12" type="ORF">MFUM_1193</name>
</gene>
<dbReference type="Proteomes" id="UP001161497">
    <property type="component" value="Chromosome"/>
</dbReference>
<comment type="catalytic activity">
    <reaction evidence="7 8">
        <text>N(6)-[(R)-dihydrolipoyl]-L-lysyl-[protein] + acetyl-CoA = N(6)-[(R)-S(8)-acetyldihydrolipoyl]-L-lysyl-[protein] + CoA</text>
        <dbReference type="Rhea" id="RHEA:17017"/>
        <dbReference type="Rhea" id="RHEA-COMP:10475"/>
        <dbReference type="Rhea" id="RHEA-COMP:10478"/>
        <dbReference type="ChEBI" id="CHEBI:57287"/>
        <dbReference type="ChEBI" id="CHEBI:57288"/>
        <dbReference type="ChEBI" id="CHEBI:83100"/>
        <dbReference type="ChEBI" id="CHEBI:83111"/>
        <dbReference type="EC" id="2.3.1.12"/>
    </reaction>
</comment>
<feature type="domain" description="Peripheral subunit-binding (PSBD)" evidence="11">
    <location>
        <begin position="121"/>
        <end position="158"/>
    </location>
</feature>
<comment type="function">
    <text evidence="6">The pyruvate dehydrogenase complex catalyzes the overall conversion of pyruvate to acetyl-CoA and CO(2). It contains multiple copies of three enzymatic components: pyruvate dehydrogenase (E1), dihydrolipoamide acetyltransferase (E2) and lipoamide dehydrogenase (E3).</text>
</comment>
<keyword evidence="12" id="KW-0670">Pyruvate</keyword>
<dbReference type="Gene3D" id="3.30.559.10">
    <property type="entry name" value="Chloramphenicol acetyltransferase-like domain"/>
    <property type="match status" value="1"/>
</dbReference>
<evidence type="ECO:0000256" key="8">
    <source>
        <dbReference type="RuleBase" id="RU361137"/>
    </source>
</evidence>
<evidence type="ECO:0000313" key="12">
    <source>
        <dbReference type="EMBL" id="CAI9085552.1"/>
    </source>
</evidence>
<dbReference type="CDD" id="cd06849">
    <property type="entry name" value="lipoyl_domain"/>
    <property type="match status" value="1"/>
</dbReference>
<dbReference type="InterPro" id="IPR004167">
    <property type="entry name" value="PSBD"/>
</dbReference>
<dbReference type="Pfam" id="PF00198">
    <property type="entry name" value="2-oxoacid_dh"/>
    <property type="match status" value="1"/>
</dbReference>
<comment type="similarity">
    <text evidence="1 8">Belongs to the 2-oxoacid dehydrogenase family.</text>
</comment>
<dbReference type="GO" id="GO:0004742">
    <property type="term" value="F:dihydrolipoyllysine-residue acetyltransferase activity"/>
    <property type="evidence" value="ECO:0007669"/>
    <property type="project" value="UniProtKB-EC"/>
</dbReference>
<dbReference type="PROSITE" id="PS00189">
    <property type="entry name" value="LIPOYL"/>
    <property type="match status" value="1"/>
</dbReference>
<reference evidence="12" key="1">
    <citation type="submission" date="2023-03" db="EMBL/GenBank/DDBJ databases">
        <authorList>
            <person name="Cremers G."/>
            <person name="Picone N."/>
        </authorList>
    </citation>
    <scope>NUCLEOTIDE SEQUENCE</scope>
    <source>
        <strain evidence="12">Sample_alias</strain>
    </source>
</reference>
<dbReference type="InterPro" id="IPR006257">
    <property type="entry name" value="LAT1"/>
</dbReference>
<dbReference type="InterPro" id="IPR011053">
    <property type="entry name" value="Single_hybrid_motif"/>
</dbReference>
<evidence type="ECO:0000256" key="6">
    <source>
        <dbReference type="ARBA" id="ARBA00025211"/>
    </source>
</evidence>
<dbReference type="InterPro" id="IPR001078">
    <property type="entry name" value="2-oxoacid_DH_actylTfrase"/>
</dbReference>
<evidence type="ECO:0000256" key="2">
    <source>
        <dbReference type="ARBA" id="ARBA00011484"/>
    </source>
</evidence>
<dbReference type="SUPFAM" id="SSF51230">
    <property type="entry name" value="Single hybrid motif"/>
    <property type="match status" value="1"/>
</dbReference>
<name>A0ABM9ID09_9BACT</name>
<evidence type="ECO:0000256" key="4">
    <source>
        <dbReference type="ARBA" id="ARBA00022823"/>
    </source>
</evidence>
<dbReference type="InterPro" id="IPR000089">
    <property type="entry name" value="Biotin_lipoyl"/>
</dbReference>
<feature type="region of interest" description="Disordered" evidence="9">
    <location>
        <begin position="163"/>
        <end position="182"/>
    </location>
</feature>
<dbReference type="PROSITE" id="PS51826">
    <property type="entry name" value="PSBD"/>
    <property type="match status" value="1"/>
</dbReference>
<dbReference type="SUPFAM" id="SSF47005">
    <property type="entry name" value="Peripheral subunit-binding domain of 2-oxo acid dehydrogenase complex"/>
    <property type="match status" value="1"/>
</dbReference>
<dbReference type="InterPro" id="IPR023213">
    <property type="entry name" value="CAT-like_dom_sf"/>
</dbReference>